<dbReference type="Gene3D" id="3.40.710.10">
    <property type="entry name" value="DD-peptidase/beta-lactamase superfamily"/>
    <property type="match status" value="1"/>
</dbReference>
<evidence type="ECO:0000259" key="17">
    <source>
        <dbReference type="Pfam" id="PF00905"/>
    </source>
</evidence>
<keyword evidence="10 16" id="KW-0573">Peptidoglycan synthesis</keyword>
<dbReference type="InterPro" id="IPR005311">
    <property type="entry name" value="PBP_dimer"/>
</dbReference>
<comment type="caution">
    <text evidence="19">The sequence shown here is derived from an EMBL/GenBank/DDBJ whole genome shotgun (WGS) entry which is preliminary data.</text>
</comment>
<dbReference type="InterPro" id="IPR001460">
    <property type="entry name" value="PCN-bd_Tpept"/>
</dbReference>
<dbReference type="FunFam" id="3.40.710.10:FF:000003">
    <property type="entry name" value="Peptidoglycan D,D-transpeptidase FtsI"/>
    <property type="match status" value="1"/>
</dbReference>
<organism evidence="19 21">
    <name type="scientific">Dickeya dianthicola</name>
    <dbReference type="NCBI Taxonomy" id="204039"/>
    <lineage>
        <taxon>Bacteria</taxon>
        <taxon>Pseudomonadati</taxon>
        <taxon>Pseudomonadota</taxon>
        <taxon>Gammaproteobacteria</taxon>
        <taxon>Enterobacterales</taxon>
        <taxon>Pectobacteriaceae</taxon>
        <taxon>Dickeya</taxon>
    </lineage>
</organism>
<evidence type="ECO:0000256" key="12">
    <source>
        <dbReference type="ARBA" id="ARBA00023136"/>
    </source>
</evidence>
<evidence type="ECO:0000256" key="10">
    <source>
        <dbReference type="ARBA" id="ARBA00022984"/>
    </source>
</evidence>
<dbReference type="GO" id="GO:0006508">
    <property type="term" value="P:proteolysis"/>
    <property type="evidence" value="ECO:0007669"/>
    <property type="project" value="UniProtKB-KW"/>
</dbReference>
<keyword evidence="22" id="KW-1185">Reference proteome</keyword>
<keyword evidence="9 16" id="KW-0133">Cell shape</keyword>
<keyword evidence="6 16" id="KW-0645">Protease</keyword>
<evidence type="ECO:0000259" key="18">
    <source>
        <dbReference type="Pfam" id="PF03717"/>
    </source>
</evidence>
<reference evidence="19 21" key="1">
    <citation type="submission" date="2018-05" db="EMBL/GenBank/DDBJ databases">
        <title>Genomic diversity of pathogens causing Blackleg of Potato in Pakistan.</title>
        <authorList>
            <person name="Sarfraz S."/>
            <person name="Riaz K."/>
            <person name="Oulghazi S."/>
            <person name="Cigna J."/>
            <person name="Sahi S.T."/>
            <person name="Khan S.H."/>
            <person name="Hameed A."/>
            <person name="Faure D."/>
        </authorList>
    </citation>
    <scope>NUCLEOTIDE SEQUENCE [LARGE SCALE GENOMIC DNA]</scope>
    <source>
        <strain evidence="19 21">SS70</strain>
    </source>
</reference>
<evidence type="ECO:0000256" key="1">
    <source>
        <dbReference type="ARBA" id="ARBA00004370"/>
    </source>
</evidence>
<feature type="domain" description="Penicillin-binding protein transpeptidase" evidence="17">
    <location>
        <begin position="259"/>
        <end position="553"/>
    </location>
</feature>
<evidence type="ECO:0000256" key="6">
    <source>
        <dbReference type="ARBA" id="ARBA00022670"/>
    </source>
</evidence>
<evidence type="ECO:0000256" key="13">
    <source>
        <dbReference type="ARBA" id="ARBA00023210"/>
    </source>
</evidence>
<feature type="transmembrane region" description="Helical" evidence="16">
    <location>
        <begin position="21"/>
        <end position="43"/>
    </location>
</feature>
<dbReference type="Gene3D" id="3.90.1310.10">
    <property type="entry name" value="Penicillin-binding protein 2a (Domain 2)"/>
    <property type="match status" value="1"/>
</dbReference>
<protein>
    <recommendedName>
        <fullName evidence="16">Peptidoglycan D,D-transpeptidase FtsI</fullName>
        <ecNumber evidence="16">3.4.16.4</ecNumber>
    </recommendedName>
    <alternativeName>
        <fullName evidence="16">Penicillin-binding protein 3</fullName>
        <shortName evidence="16">PBP-3</shortName>
    </alternativeName>
</protein>
<keyword evidence="7 16" id="KW-0812">Transmembrane</keyword>
<keyword evidence="12 16" id="KW-0472">Membrane</keyword>
<evidence type="ECO:0000313" key="21">
    <source>
        <dbReference type="Proteomes" id="UP000245055"/>
    </source>
</evidence>
<dbReference type="EMBL" id="QESZ01000017">
    <property type="protein sequence ID" value="PWD72938.1"/>
    <property type="molecule type" value="Genomic_DNA"/>
</dbReference>
<evidence type="ECO:0000313" key="19">
    <source>
        <dbReference type="EMBL" id="PWD72938.1"/>
    </source>
</evidence>
<dbReference type="GO" id="GO:0008658">
    <property type="term" value="F:penicillin binding"/>
    <property type="evidence" value="ECO:0007669"/>
    <property type="project" value="InterPro"/>
</dbReference>
<keyword evidence="3 16" id="KW-0997">Cell inner membrane</keyword>
<feature type="domain" description="Penicillin-binding protein dimerisation" evidence="18">
    <location>
        <begin position="67"/>
        <end position="219"/>
    </location>
</feature>
<dbReference type="GO" id="GO:0008360">
    <property type="term" value="P:regulation of cell shape"/>
    <property type="evidence" value="ECO:0007669"/>
    <property type="project" value="UniProtKB-KW"/>
</dbReference>
<dbReference type="NCBIfam" id="NF011685">
    <property type="entry name" value="PRK15105.1"/>
    <property type="match status" value="1"/>
</dbReference>
<keyword evidence="4 16" id="KW-0132">Cell division</keyword>
<evidence type="ECO:0000313" key="20">
    <source>
        <dbReference type="EMBL" id="RJL66817.1"/>
    </source>
</evidence>
<dbReference type="AlphaFoldDB" id="A0AAP6RZB7"/>
<keyword evidence="15 16" id="KW-0961">Cell wall biogenesis/degradation</keyword>
<keyword evidence="11 16" id="KW-1133">Transmembrane helix</keyword>
<evidence type="ECO:0000256" key="16">
    <source>
        <dbReference type="HAMAP-Rule" id="MF_02080"/>
    </source>
</evidence>
<keyword evidence="14 16" id="KW-0131">Cell cycle</keyword>
<comment type="pathway">
    <text evidence="16">Cell wall biogenesis; peptidoglycan biosynthesis.</text>
</comment>
<dbReference type="PANTHER" id="PTHR30627:SF1">
    <property type="entry name" value="PEPTIDOGLYCAN D,D-TRANSPEPTIDASE FTSI"/>
    <property type="match status" value="1"/>
</dbReference>
<evidence type="ECO:0000256" key="11">
    <source>
        <dbReference type="ARBA" id="ARBA00022989"/>
    </source>
</evidence>
<dbReference type="Gene3D" id="3.30.450.330">
    <property type="match status" value="1"/>
</dbReference>
<proteinExistence type="inferred from homology"/>
<evidence type="ECO:0000256" key="7">
    <source>
        <dbReference type="ARBA" id="ARBA00022692"/>
    </source>
</evidence>
<dbReference type="HAMAP" id="MF_02080">
    <property type="entry name" value="FtsI_transpept"/>
    <property type="match status" value="1"/>
</dbReference>
<dbReference type="Proteomes" id="UP000245055">
    <property type="component" value="Unassembled WGS sequence"/>
</dbReference>
<sequence>MRAARPGKLKRQEEHASFVSWRFALLCGGILLCMVGLMLRAAYLQVIAPDKLVREGDMRSLRVQEVPTARGMISDRAGRPLAVSVPVNAVWADPKDVNDHGGISLDTRWKALADALGIPLDQIASKVNANPSGRFVYLARQVNPAVGEYIHKLKLPGINLRQESRRYYPSGQVTSHLIGLTNIDGQGIEGIEKSFDRWLTGLPGERTVRKDRFGRVIEDISSVDSQAAHNLMLSIDERLQALVYRELNNAVAFNKAESGTAVLVDVNTGEVLAMANSPSYNPNNLTGTPTDVIRNRAITDIFEPGSTVKPMVVMTALQRNVVKENAVLNTLPYYINGHEIKDVARYSELTLTGVLQKSSNVGVSHLALAMPASALVDTYSRFGLGKATNLGLVGESLGLYPNRQRWSDIERATFSFGYGLMVTPLQLARVYATIGSFGIYRPLSITKVDPPVPGERVFSEPIVRTVVHMMESVALPGGGGTKAAVKGYRIAIKTGTAKKVGPDGKYINKYIAYTAGVAPASNPRFALVVVINDPQAGKYYGGAVSAPVFGAIMGGVLRTMNIEPDALPTGEKSEFVINRKEGSGDRS</sequence>
<dbReference type="Pfam" id="PF03717">
    <property type="entry name" value="PBP_dimer"/>
    <property type="match status" value="1"/>
</dbReference>
<dbReference type="InterPro" id="IPR037532">
    <property type="entry name" value="FtsI_transpept"/>
</dbReference>
<dbReference type="GO" id="GO:0008955">
    <property type="term" value="F:peptidoglycan glycosyltransferase activity"/>
    <property type="evidence" value="ECO:0007669"/>
    <property type="project" value="InterPro"/>
</dbReference>
<dbReference type="GO" id="GO:0005886">
    <property type="term" value="C:plasma membrane"/>
    <property type="evidence" value="ECO:0007669"/>
    <property type="project" value="UniProtKB-SubCell"/>
</dbReference>
<comment type="function">
    <text evidence="16">Catalyzes cross-linking of the peptidoglycan cell wall at the division septum.</text>
</comment>
<evidence type="ECO:0000256" key="4">
    <source>
        <dbReference type="ARBA" id="ARBA00022618"/>
    </source>
</evidence>
<comment type="catalytic activity">
    <reaction evidence="16">
        <text>Preferential cleavage: (Ac)2-L-Lys-D-Ala-|-D-Ala. Also transpeptidation of peptidyl-alanyl moieties that are N-acyl substituents of D-alanine.</text>
        <dbReference type="EC" id="3.4.16.4"/>
    </reaction>
</comment>
<evidence type="ECO:0000256" key="2">
    <source>
        <dbReference type="ARBA" id="ARBA00022475"/>
    </source>
</evidence>
<keyword evidence="5 16" id="KW-0121">Carboxypeptidase</keyword>
<dbReference type="EC" id="3.4.16.4" evidence="16"/>
<comment type="similarity">
    <text evidence="16">Belongs to the transpeptidase family. FtsI subfamily.</text>
</comment>
<keyword evidence="2 16" id="KW-1003">Cell membrane</keyword>
<evidence type="ECO:0000256" key="9">
    <source>
        <dbReference type="ARBA" id="ARBA00022960"/>
    </source>
</evidence>
<evidence type="ECO:0000256" key="8">
    <source>
        <dbReference type="ARBA" id="ARBA00022801"/>
    </source>
</evidence>
<dbReference type="InterPro" id="IPR050515">
    <property type="entry name" value="Beta-lactam/transpept"/>
</dbReference>
<gene>
    <name evidence="16 20" type="primary">ftsI</name>
    <name evidence="20" type="ORF">D5077_20070</name>
    <name evidence="19" type="ORF">DF213_12350</name>
</gene>
<dbReference type="Pfam" id="PF00905">
    <property type="entry name" value="Transpeptidase"/>
    <property type="match status" value="1"/>
</dbReference>
<dbReference type="GeneID" id="49323630"/>
<evidence type="ECO:0000256" key="15">
    <source>
        <dbReference type="ARBA" id="ARBA00023316"/>
    </source>
</evidence>
<dbReference type="GO" id="GO:0009002">
    <property type="term" value="F:serine-type D-Ala-D-Ala carboxypeptidase activity"/>
    <property type="evidence" value="ECO:0007669"/>
    <property type="project" value="UniProtKB-UniRule"/>
</dbReference>
<name>A0AAP6RZB7_9GAMM</name>
<dbReference type="Proteomes" id="UP000266633">
    <property type="component" value="Unassembled WGS sequence"/>
</dbReference>
<keyword evidence="8 16" id="KW-0378">Hydrolase</keyword>
<dbReference type="InterPro" id="IPR036138">
    <property type="entry name" value="PBP_dimer_sf"/>
</dbReference>
<dbReference type="EMBL" id="QZDO01000079">
    <property type="protein sequence ID" value="RJL66817.1"/>
    <property type="molecule type" value="Genomic_DNA"/>
</dbReference>
<evidence type="ECO:0000256" key="5">
    <source>
        <dbReference type="ARBA" id="ARBA00022645"/>
    </source>
</evidence>
<dbReference type="SUPFAM" id="SSF56519">
    <property type="entry name" value="Penicillin binding protein dimerisation domain"/>
    <property type="match status" value="1"/>
</dbReference>
<reference evidence="20 22" key="2">
    <citation type="submission" date="2018-09" db="EMBL/GenBank/DDBJ databases">
        <title>Phylogenetic diversity of Pectobacterium and Dickeya strains causing blackleg disease of potato in Morocco.</title>
        <authorList>
            <person name="Oulghazi S."/>
            <person name="Moumni M."/>
            <person name="Faure D."/>
        </authorList>
    </citation>
    <scope>NUCLEOTIDE SEQUENCE [LARGE SCALE GENOMIC DNA]</scope>
    <source>
        <strain evidence="20 22">S4.16.03.LID</strain>
    </source>
</reference>
<keyword evidence="13 16" id="KW-0717">Septation</keyword>
<dbReference type="SUPFAM" id="SSF56601">
    <property type="entry name" value="beta-lactamase/transpeptidase-like"/>
    <property type="match status" value="1"/>
</dbReference>
<evidence type="ECO:0000313" key="22">
    <source>
        <dbReference type="Proteomes" id="UP000266633"/>
    </source>
</evidence>
<dbReference type="RefSeq" id="WP_024107282.1">
    <property type="nucleotide sequence ID" value="NZ_CP031560.1"/>
</dbReference>
<dbReference type="InterPro" id="IPR012338">
    <property type="entry name" value="Beta-lactam/transpept-like"/>
</dbReference>
<dbReference type="GO" id="GO:0009252">
    <property type="term" value="P:peptidoglycan biosynthetic process"/>
    <property type="evidence" value="ECO:0007669"/>
    <property type="project" value="UniProtKB-UniRule"/>
</dbReference>
<dbReference type="GO" id="GO:0071555">
    <property type="term" value="P:cell wall organization"/>
    <property type="evidence" value="ECO:0007669"/>
    <property type="project" value="UniProtKB-KW"/>
</dbReference>
<evidence type="ECO:0000256" key="14">
    <source>
        <dbReference type="ARBA" id="ARBA00023306"/>
    </source>
</evidence>
<dbReference type="Gene3D" id="1.10.150.770">
    <property type="match status" value="1"/>
</dbReference>
<dbReference type="GO" id="GO:0000917">
    <property type="term" value="P:division septum assembly"/>
    <property type="evidence" value="ECO:0007669"/>
    <property type="project" value="UniProtKB-KW"/>
</dbReference>
<comment type="subcellular location">
    <subcellularLocation>
        <location evidence="16">Cell inner membrane</location>
        <topology evidence="16">Single-pass membrane protein</topology>
    </subcellularLocation>
    <subcellularLocation>
        <location evidence="1">Membrane</location>
    </subcellularLocation>
</comment>
<accession>A0AAP6RZB7</accession>
<feature type="active site" description="Acyl-ester intermediate" evidence="16">
    <location>
        <position position="306"/>
    </location>
</feature>
<dbReference type="GO" id="GO:0043093">
    <property type="term" value="P:FtsZ-dependent cytokinesis"/>
    <property type="evidence" value="ECO:0007669"/>
    <property type="project" value="UniProtKB-UniRule"/>
</dbReference>
<dbReference type="PANTHER" id="PTHR30627">
    <property type="entry name" value="PEPTIDOGLYCAN D,D-TRANSPEPTIDASE"/>
    <property type="match status" value="1"/>
</dbReference>
<evidence type="ECO:0000256" key="3">
    <source>
        <dbReference type="ARBA" id="ARBA00022519"/>
    </source>
</evidence>